<feature type="compositionally biased region" description="Polar residues" evidence="1">
    <location>
        <begin position="888"/>
        <end position="926"/>
    </location>
</feature>
<feature type="compositionally biased region" description="Polar residues" evidence="1">
    <location>
        <begin position="732"/>
        <end position="752"/>
    </location>
</feature>
<feature type="compositionally biased region" description="Polar residues" evidence="1">
    <location>
        <begin position="47"/>
        <end position="58"/>
    </location>
</feature>
<feature type="region of interest" description="Disordered" evidence="1">
    <location>
        <begin position="83"/>
        <end position="118"/>
    </location>
</feature>
<reference evidence="2 3" key="1">
    <citation type="submission" date="2018-04" db="EMBL/GenBank/DDBJ databases">
        <authorList>
            <person name="Zhang X."/>
            <person name="Yuan J."/>
            <person name="Li F."/>
            <person name="Xiang J."/>
        </authorList>
    </citation>
    <scope>NUCLEOTIDE SEQUENCE [LARGE SCALE GENOMIC DNA]</scope>
    <source>
        <tissue evidence="2">Muscle</tissue>
    </source>
</reference>
<feature type="compositionally biased region" description="Basic and acidic residues" evidence="1">
    <location>
        <begin position="147"/>
        <end position="157"/>
    </location>
</feature>
<feature type="region of interest" description="Disordered" evidence="1">
    <location>
        <begin position="514"/>
        <end position="535"/>
    </location>
</feature>
<evidence type="ECO:0000313" key="3">
    <source>
        <dbReference type="Proteomes" id="UP000283509"/>
    </source>
</evidence>
<feature type="compositionally biased region" description="Acidic residues" evidence="1">
    <location>
        <begin position="165"/>
        <end position="175"/>
    </location>
</feature>
<reference evidence="2 3" key="2">
    <citation type="submission" date="2019-01" db="EMBL/GenBank/DDBJ databases">
        <title>The decoding of complex shrimp genome reveals the adaptation for benthos swimmer, frequently molting mechanism and breeding impact on genome.</title>
        <authorList>
            <person name="Sun Y."/>
            <person name="Gao Y."/>
            <person name="Yu Y."/>
        </authorList>
    </citation>
    <scope>NUCLEOTIDE SEQUENCE [LARGE SCALE GENOMIC DNA]</scope>
    <source>
        <tissue evidence="2">Muscle</tissue>
    </source>
</reference>
<feature type="compositionally biased region" description="Polar residues" evidence="1">
    <location>
        <begin position="1023"/>
        <end position="1044"/>
    </location>
</feature>
<gene>
    <name evidence="2" type="ORF">C7M84_009415</name>
</gene>
<feature type="compositionally biased region" description="Polar residues" evidence="1">
    <location>
        <begin position="28"/>
        <end position="38"/>
    </location>
</feature>
<feature type="non-terminal residue" evidence="2">
    <location>
        <position position="1"/>
    </location>
</feature>
<feature type="region of interest" description="Disordered" evidence="1">
    <location>
        <begin position="881"/>
        <end position="934"/>
    </location>
</feature>
<dbReference type="EMBL" id="QCYY01002193">
    <property type="protein sequence ID" value="ROT72209.1"/>
    <property type="molecule type" value="Genomic_DNA"/>
</dbReference>
<feature type="region of interest" description="Disordered" evidence="1">
    <location>
        <begin position="1004"/>
        <end position="1056"/>
    </location>
</feature>
<evidence type="ECO:0000256" key="1">
    <source>
        <dbReference type="SAM" id="MobiDB-lite"/>
    </source>
</evidence>
<feature type="region of interest" description="Disordered" evidence="1">
    <location>
        <begin position="1157"/>
        <end position="1176"/>
    </location>
</feature>
<organism evidence="2 3">
    <name type="scientific">Penaeus vannamei</name>
    <name type="common">Whiteleg shrimp</name>
    <name type="synonym">Litopenaeus vannamei</name>
    <dbReference type="NCBI Taxonomy" id="6689"/>
    <lineage>
        <taxon>Eukaryota</taxon>
        <taxon>Metazoa</taxon>
        <taxon>Ecdysozoa</taxon>
        <taxon>Arthropoda</taxon>
        <taxon>Crustacea</taxon>
        <taxon>Multicrustacea</taxon>
        <taxon>Malacostraca</taxon>
        <taxon>Eumalacostraca</taxon>
        <taxon>Eucarida</taxon>
        <taxon>Decapoda</taxon>
        <taxon>Dendrobranchiata</taxon>
        <taxon>Penaeoidea</taxon>
        <taxon>Penaeidae</taxon>
        <taxon>Penaeus</taxon>
    </lineage>
</organism>
<feature type="region of interest" description="Disordered" evidence="1">
    <location>
        <begin position="1"/>
        <end position="70"/>
    </location>
</feature>
<proteinExistence type="predicted"/>
<dbReference type="OrthoDB" id="6371231at2759"/>
<feature type="region of interest" description="Disordered" evidence="1">
    <location>
        <begin position="644"/>
        <end position="668"/>
    </location>
</feature>
<feature type="region of interest" description="Disordered" evidence="1">
    <location>
        <begin position="776"/>
        <end position="845"/>
    </location>
</feature>
<feature type="region of interest" description="Disordered" evidence="1">
    <location>
        <begin position="130"/>
        <end position="234"/>
    </location>
</feature>
<name>A0A3R7MXR6_PENVA</name>
<evidence type="ECO:0000313" key="2">
    <source>
        <dbReference type="EMBL" id="ROT72209.1"/>
    </source>
</evidence>
<feature type="compositionally biased region" description="Polar residues" evidence="1">
    <location>
        <begin position="132"/>
        <end position="146"/>
    </location>
</feature>
<feature type="compositionally biased region" description="Basic and acidic residues" evidence="1">
    <location>
        <begin position="272"/>
        <end position="284"/>
    </location>
</feature>
<sequence>PSLASLDEEGKGCDNDSTTSLTVHGYSTCGTLSSSAGEESSHCEGSMENNSSQSSGLAESTEILASHSLDSLEGNDKPLFVFASQSSAKPENKADGTEAEIFHISSGNPDADALHHSSAQEIGLVSRVEASCDSSDSALHSDSYCRTSEEGSSRNTEELGPSEMEMSESEVDTPEADLQMSPKAQEEAKTPPSSVVEDAENSEIEVRDTDPCDAIVSQEAPCSDESSQVGDGHLIGEQDNVYNADQEIQSECYEDNSKSSMVNSTGSIVNESADHKHVDSPNKEEDIEGCMSQTCNESYNETVAYKGEESPETEKKINISDNLKDLKAVTQENLYVNDVQETLSSLEEGKIDHLGPETSLSKSYTQMEGHAHELSHTKKLVKPRESYYSSLEVINVNEANIFDEFIIEEKSYPHELEQKCATDKNVFSRIKDHWSRSSLKKYSSSTCEFLSEGSDSVFTNNPSSGSDMCLISGSEMGRSIPDTPSFRNSEGDDSVFLHKKDADNVACAIDQPKTEKEDSCEAHNSVSPVTPPPKGPLMKIEADQKFTFTVTPPPPSLLSLRKILPHSLTSFTSSYSSSSQNLGESGIDSYGPANRAIIFSQSVDSTASNVDVQYLSNCTGGSGDIHVNNGPVCHSHEGSVFNYMSKDDLDSSSDNGSDGESSPDQKFNDTIEEMEMMLKYGLNYGEKAKSESDEAKEKVPSSGDLDSTERKTYVELSGVDDNDEFESIVSPRKSSVASTISNFQPNMDSTRSSLREDVEKPKIFVQSPETFEMNKVRSPLVISNKKQKEAPPKPPRNLNLQNVNVQKHPEEAHAKMQKRSPVSKPVSISRLKPSPLSLTPKVSKVDATKKVVKQSGPRVVNEPGLYRSGSLTNIYRTSKVVESPVRTPVQSVTGFRSQPNSPLTKTVTSQKKNSPSEPSVRLNSGRTGLPPRPPVVRANIKPISSLPSHQINKFSTPQGKSTRTKMQVSSASKIHSPSMKNPNNLRFKQGMSIVSPVAKYLKENPPPPLVVNIKPKHKISPVKIQSKSPGSPHSPLARSQNSHQRLAKRVHQDDADVQRKVALSKIQGDLDKLASKMNNAQIESGEDGTLEPADGTRKQVLPRAMYTSAPVVVDSLENKENERTRRRRDIPTDKHPVLVMKHRGRVKLPKVTFKEGLVDGSSPKGYKSPSLQNPATSLLKDRQSLRNSLMEVSIYESHETQYTHTLQKGGI</sequence>
<feature type="compositionally biased region" description="Low complexity" evidence="1">
    <location>
        <begin position="652"/>
        <end position="664"/>
    </location>
</feature>
<keyword evidence="3" id="KW-1185">Reference proteome</keyword>
<comment type="caution">
    <text evidence="2">The sequence shown here is derived from an EMBL/GenBank/DDBJ whole genome shotgun (WGS) entry which is preliminary data.</text>
</comment>
<dbReference type="Proteomes" id="UP000283509">
    <property type="component" value="Unassembled WGS sequence"/>
</dbReference>
<feature type="compositionally biased region" description="Basic and acidic residues" evidence="1">
    <location>
        <begin position="689"/>
        <end position="699"/>
    </location>
</feature>
<feature type="region of interest" description="Disordered" evidence="1">
    <location>
        <begin position="269"/>
        <end position="288"/>
    </location>
</feature>
<feature type="region of interest" description="Disordered" evidence="1">
    <location>
        <begin position="689"/>
        <end position="710"/>
    </location>
</feature>
<feature type="region of interest" description="Disordered" evidence="1">
    <location>
        <begin position="724"/>
        <end position="755"/>
    </location>
</feature>
<protein>
    <submittedName>
        <fullName evidence="2">Uncharacterized protein</fullName>
    </submittedName>
</protein>
<dbReference type="AlphaFoldDB" id="A0A3R7MXR6"/>
<accession>A0A3R7MXR6</accession>